<feature type="transmembrane region" description="Helical" evidence="1">
    <location>
        <begin position="82"/>
        <end position="104"/>
    </location>
</feature>
<dbReference type="Proteomes" id="UP000831534">
    <property type="component" value="Chromosome"/>
</dbReference>
<feature type="transmembrane region" description="Helical" evidence="1">
    <location>
        <begin position="124"/>
        <end position="147"/>
    </location>
</feature>
<evidence type="ECO:0000313" key="3">
    <source>
        <dbReference type="Proteomes" id="UP000831534"/>
    </source>
</evidence>
<feature type="transmembrane region" description="Helical" evidence="1">
    <location>
        <begin position="261"/>
        <end position="280"/>
    </location>
</feature>
<keyword evidence="1" id="KW-0472">Membrane</keyword>
<reference evidence="2" key="1">
    <citation type="journal article" date="2022" name="Res Sq">
        <title>Evolution of multicellular longitudinally dividing oral cavity symbionts (Neisseriaceae).</title>
        <authorList>
            <person name="Nyongesa S."/>
            <person name="Weber P."/>
            <person name="Bernet E."/>
            <person name="Pullido F."/>
            <person name="Nieckarz M."/>
            <person name="Delaby M."/>
            <person name="Nieves C."/>
            <person name="Viehboeck T."/>
            <person name="Krause N."/>
            <person name="Rivera-Millot A."/>
            <person name="Nakamura A."/>
            <person name="Vischer N."/>
            <person name="VanNieuwenhze M."/>
            <person name="Brun Y."/>
            <person name="Cava F."/>
            <person name="Bulgheresi S."/>
            <person name="Veyrier F."/>
        </authorList>
    </citation>
    <scope>NUCLEOTIDE SEQUENCE</scope>
    <source>
        <strain evidence="2">17694</strain>
    </source>
</reference>
<evidence type="ECO:0000256" key="1">
    <source>
        <dbReference type="SAM" id="Phobius"/>
    </source>
</evidence>
<feature type="transmembrane region" description="Helical" evidence="1">
    <location>
        <begin position="335"/>
        <end position="357"/>
    </location>
</feature>
<feature type="transmembrane region" description="Helical" evidence="1">
    <location>
        <begin position="50"/>
        <end position="70"/>
    </location>
</feature>
<feature type="transmembrane region" description="Helical" evidence="1">
    <location>
        <begin position="227"/>
        <end position="249"/>
    </location>
</feature>
<keyword evidence="1" id="KW-1133">Transmembrane helix</keyword>
<keyword evidence="3" id="KW-1185">Reference proteome</keyword>
<proteinExistence type="predicted"/>
<feature type="transmembrane region" description="Helical" evidence="1">
    <location>
        <begin position="186"/>
        <end position="206"/>
    </location>
</feature>
<sequence length="439" mass="50736">MKTFDFRLWFAFLLISLIPATLNLIRLHFIGNMPNEWGFNIASQIQWLNIGYEVIQEAFLIPLFFMLANAQKHGETHFHRNAAQGFTLISGVYLLLSVLIFVFAEHLLAHLKQTPHLIADTGVYIRLESVAIMCSIATEYLIVYLAVNRNYKDIILFSIIKTALLLVSDCLLVADNRFSLQMGVNGIAVSNILINGLLTLFLIFKTNMFPFFQRNNWIWDKAWFKQWFHLGAFSGLESFVRNAVFALMILRMVNEVGEQGAYWIANSIIWGFLLAPALALSEVVKRDVAADVNHIRTHTSFYLKLTALFCAVWLLSMPFWAWFVQYAVQTDQSQTVVKIMFLQTVFYLSFMFNYSVFDATLKGLGLTRYMLYQSIWINIVYYGLVFALYYFDTIKINLISISLIFGIGMLLDMIPTWYLYQRALHSHGLKFADCFRTKP</sequence>
<feature type="transmembrane region" description="Helical" evidence="1">
    <location>
        <begin position="301"/>
        <end position="323"/>
    </location>
</feature>
<dbReference type="NCBIfam" id="NF045539">
    <property type="entry name" value="MATE_efflux1"/>
    <property type="match status" value="1"/>
</dbReference>
<protein>
    <submittedName>
        <fullName evidence="2">MATE family Na+-driven efflux transporter</fullName>
    </submittedName>
</protein>
<dbReference type="RefSeq" id="WP_027009413.1">
    <property type="nucleotide sequence ID" value="NZ_CP091521.1"/>
</dbReference>
<name>A0A8T9MW38_9NEIS</name>
<dbReference type="KEGG" id="ckh:LVJ77_04105"/>
<reference evidence="2" key="2">
    <citation type="submission" date="2024-09" db="EMBL/GenBank/DDBJ databases">
        <authorList>
            <person name="Veyrier F.J."/>
        </authorList>
    </citation>
    <scope>NUCLEOTIDE SEQUENCE</scope>
    <source>
        <strain evidence="2">17694</strain>
    </source>
</reference>
<feature type="transmembrane region" description="Helical" evidence="1">
    <location>
        <begin position="369"/>
        <end position="391"/>
    </location>
</feature>
<feature type="transmembrane region" description="Helical" evidence="1">
    <location>
        <begin position="7"/>
        <end position="30"/>
    </location>
</feature>
<gene>
    <name evidence="2" type="ORF">LVJ77_04105</name>
</gene>
<dbReference type="EMBL" id="CP091521">
    <property type="protein sequence ID" value="UOP05381.1"/>
    <property type="molecule type" value="Genomic_DNA"/>
</dbReference>
<accession>A0A8T9MW38</accession>
<keyword evidence="1" id="KW-0812">Transmembrane</keyword>
<dbReference type="AlphaFoldDB" id="A0A8T9MW38"/>
<feature type="transmembrane region" description="Helical" evidence="1">
    <location>
        <begin position="154"/>
        <end position="174"/>
    </location>
</feature>
<feature type="transmembrane region" description="Helical" evidence="1">
    <location>
        <begin position="397"/>
        <end position="420"/>
    </location>
</feature>
<evidence type="ECO:0000313" key="2">
    <source>
        <dbReference type="EMBL" id="UOP05381.1"/>
    </source>
</evidence>
<organism evidence="2 3">
    <name type="scientific">Conchiformibius kuhniae</name>
    <dbReference type="NCBI Taxonomy" id="211502"/>
    <lineage>
        <taxon>Bacteria</taxon>
        <taxon>Pseudomonadati</taxon>
        <taxon>Pseudomonadota</taxon>
        <taxon>Betaproteobacteria</taxon>
        <taxon>Neisseriales</taxon>
        <taxon>Neisseriaceae</taxon>
        <taxon>Conchiformibius</taxon>
    </lineage>
</organism>